<keyword evidence="7" id="KW-1185">Reference proteome</keyword>
<sequence>MWNYTRNINLANEAIDMRYPEDHKAETHKRIVSEASRRFRADGIDATGLQPLMKALGLTHGGFYAHFKSKDALVEEALQAAANDANAQWVKAFTKDQPLKTFFERYLSPQHRAHPEQGCPLPTMSAELGQRGNASPITDTVLNNLLVLLEKETGSAEQSLAMLSTLVGALSLARSVASEELSDRILASARNTLLAQVEAARAAQA</sequence>
<organism evidence="6 7">
    <name type="scientific">Metapseudomonas resinovorans NBRC 106553</name>
    <dbReference type="NCBI Taxonomy" id="1245471"/>
    <lineage>
        <taxon>Bacteria</taxon>
        <taxon>Pseudomonadati</taxon>
        <taxon>Pseudomonadota</taxon>
        <taxon>Gammaproteobacteria</taxon>
        <taxon>Pseudomonadales</taxon>
        <taxon>Pseudomonadaceae</taxon>
        <taxon>Metapseudomonas</taxon>
    </lineage>
</organism>
<dbReference type="InterPro" id="IPR036271">
    <property type="entry name" value="Tet_transcr_reg_TetR-rel_C_sf"/>
</dbReference>
<dbReference type="EMBL" id="AP013068">
    <property type="protein sequence ID" value="BAN47690.1"/>
    <property type="molecule type" value="Genomic_DNA"/>
</dbReference>
<dbReference type="PANTHER" id="PTHR47506:SF7">
    <property type="entry name" value="TRANSCRIPTIONAL REGULATORY PROTEIN"/>
    <property type="match status" value="1"/>
</dbReference>
<accession>S6AHF4</accession>
<dbReference type="HOGENOM" id="CLU_069356_28_2_6"/>
<dbReference type="AlphaFoldDB" id="S6AHF4"/>
<dbReference type="eggNOG" id="COG1309">
    <property type="taxonomic scope" value="Bacteria"/>
</dbReference>
<keyword evidence="2 4" id="KW-0238">DNA-binding</keyword>
<name>S6AHF4_METRE</name>
<dbReference type="SUPFAM" id="SSF46689">
    <property type="entry name" value="Homeodomain-like"/>
    <property type="match status" value="1"/>
</dbReference>
<dbReference type="PRINTS" id="PR00455">
    <property type="entry name" value="HTHTETR"/>
</dbReference>
<feature type="domain" description="HTH tetR-type" evidence="5">
    <location>
        <begin position="25"/>
        <end position="85"/>
    </location>
</feature>
<dbReference type="GO" id="GO:0003677">
    <property type="term" value="F:DNA binding"/>
    <property type="evidence" value="ECO:0007669"/>
    <property type="project" value="UniProtKB-UniRule"/>
</dbReference>
<evidence type="ECO:0000313" key="7">
    <source>
        <dbReference type="Proteomes" id="UP000015503"/>
    </source>
</evidence>
<dbReference type="STRING" id="1245471.PCA10_19580"/>
<dbReference type="PANTHER" id="PTHR47506">
    <property type="entry name" value="TRANSCRIPTIONAL REGULATORY PROTEIN"/>
    <property type="match status" value="1"/>
</dbReference>
<keyword evidence="1" id="KW-0805">Transcription regulation</keyword>
<dbReference type="PROSITE" id="PS50977">
    <property type="entry name" value="HTH_TETR_2"/>
    <property type="match status" value="1"/>
</dbReference>
<evidence type="ECO:0000256" key="3">
    <source>
        <dbReference type="ARBA" id="ARBA00023163"/>
    </source>
</evidence>
<protein>
    <submittedName>
        <fullName evidence="6">Putative TetR family transcriptional regulator</fullName>
    </submittedName>
</protein>
<dbReference type="PATRIC" id="fig|1245471.3.peg.1978"/>
<keyword evidence="3" id="KW-0804">Transcription</keyword>
<dbReference type="KEGG" id="pre:PCA10_19580"/>
<evidence type="ECO:0000256" key="1">
    <source>
        <dbReference type="ARBA" id="ARBA00023015"/>
    </source>
</evidence>
<dbReference type="Gene3D" id="1.10.357.10">
    <property type="entry name" value="Tetracycline Repressor, domain 2"/>
    <property type="match status" value="1"/>
</dbReference>
<evidence type="ECO:0000259" key="5">
    <source>
        <dbReference type="PROSITE" id="PS50977"/>
    </source>
</evidence>
<dbReference type="Proteomes" id="UP000015503">
    <property type="component" value="Chromosome"/>
</dbReference>
<proteinExistence type="predicted"/>
<evidence type="ECO:0000313" key="6">
    <source>
        <dbReference type="EMBL" id="BAN47690.1"/>
    </source>
</evidence>
<evidence type="ECO:0000256" key="4">
    <source>
        <dbReference type="PROSITE-ProRule" id="PRU00335"/>
    </source>
</evidence>
<reference evidence="6 7" key="1">
    <citation type="journal article" date="2013" name="Genome Announc.">
        <title>Complete Genome Sequence of the Carbazole Degrader Pseudomonas resinovorans Strain CA10 (NBRC 106553).</title>
        <authorList>
            <person name="Shintani M."/>
            <person name="Hosoyama A."/>
            <person name="Ohji S."/>
            <person name="Tsuchikane K."/>
            <person name="Takarada H."/>
            <person name="Yamazoe A."/>
            <person name="Fujita N."/>
            <person name="Nojiri H."/>
        </authorList>
    </citation>
    <scope>NUCLEOTIDE SEQUENCE [LARGE SCALE GENOMIC DNA]</scope>
    <source>
        <strain evidence="6 7">NBRC 106553</strain>
    </source>
</reference>
<dbReference type="InterPro" id="IPR009057">
    <property type="entry name" value="Homeodomain-like_sf"/>
</dbReference>
<dbReference type="Gene3D" id="1.10.10.60">
    <property type="entry name" value="Homeodomain-like"/>
    <property type="match status" value="1"/>
</dbReference>
<dbReference type="Pfam" id="PF00440">
    <property type="entry name" value="TetR_N"/>
    <property type="match status" value="1"/>
</dbReference>
<dbReference type="InterPro" id="IPR001647">
    <property type="entry name" value="HTH_TetR"/>
</dbReference>
<dbReference type="SUPFAM" id="SSF48498">
    <property type="entry name" value="Tetracyclin repressor-like, C-terminal domain"/>
    <property type="match status" value="1"/>
</dbReference>
<gene>
    <name evidence="6" type="ORF">PCA10_19580</name>
</gene>
<evidence type="ECO:0000256" key="2">
    <source>
        <dbReference type="ARBA" id="ARBA00023125"/>
    </source>
</evidence>
<feature type="DNA-binding region" description="H-T-H motif" evidence="4">
    <location>
        <begin position="48"/>
        <end position="67"/>
    </location>
</feature>